<dbReference type="EMBL" id="MT631130">
    <property type="protein sequence ID" value="QNO45533.1"/>
    <property type="molecule type" value="Genomic_DNA"/>
</dbReference>
<reference evidence="3" key="1">
    <citation type="submission" date="2020-06" db="EMBL/GenBank/DDBJ databases">
        <title>Unique genomic features of the anaerobic methanotrophic archaea.</title>
        <authorList>
            <person name="Chadwick G.L."/>
            <person name="Skennerton C.T."/>
            <person name="Laso-Perez R."/>
            <person name="Leu A.O."/>
            <person name="Speth D.R."/>
            <person name="Yu H."/>
            <person name="Morgan-Lang C."/>
            <person name="Hatzenpichler R."/>
            <person name="Goudeau D."/>
            <person name="Malmstrom R."/>
            <person name="Brazelton W.J."/>
            <person name="Woyke T."/>
            <person name="Hallam S.J."/>
            <person name="Tyson G.W."/>
            <person name="Wegener G."/>
            <person name="Boetius A."/>
            <person name="Orphan V."/>
        </authorList>
    </citation>
    <scope>NUCLEOTIDE SEQUENCE</scope>
</reference>
<organism evidence="3">
    <name type="scientific">Candidatus Methanogaster sp. ANME-2c ERB4</name>
    <dbReference type="NCBI Taxonomy" id="2759911"/>
    <lineage>
        <taxon>Archaea</taxon>
        <taxon>Methanobacteriati</taxon>
        <taxon>Methanobacteriota</taxon>
        <taxon>Stenosarchaea group</taxon>
        <taxon>Methanomicrobia</taxon>
        <taxon>Methanosarcinales</taxon>
        <taxon>ANME-2 cluster</taxon>
        <taxon>Candidatus Methanogasteraceae</taxon>
        <taxon>Candidatus Methanogaster</taxon>
    </lineage>
</organism>
<evidence type="ECO:0000313" key="1">
    <source>
        <dbReference type="EMBL" id="QNO42321.1"/>
    </source>
</evidence>
<dbReference type="EMBL" id="MT630730">
    <property type="protein sequence ID" value="QNO42321.1"/>
    <property type="molecule type" value="Genomic_DNA"/>
</dbReference>
<dbReference type="EMBL" id="MT630786">
    <property type="protein sequence ID" value="QNO43030.1"/>
    <property type="molecule type" value="Genomic_DNA"/>
</dbReference>
<sequence length="105" mass="12477">METVTIPKDVWSPITSLVHRGLFENERSAIVNIVHDLSLSKMKEYEMAMQRFETKYGVVFEDFEQQLNSSDKEDFGRWDDYIEWKAYSGAYHYWKSIHAESSRCL</sequence>
<protein>
    <submittedName>
        <fullName evidence="3">Uncharacterized protein</fullName>
    </submittedName>
</protein>
<name>A0A7G9Y5C4_9EURY</name>
<evidence type="ECO:0000313" key="2">
    <source>
        <dbReference type="EMBL" id="QNO43030.1"/>
    </source>
</evidence>
<evidence type="ECO:0000313" key="4">
    <source>
        <dbReference type="EMBL" id="QNO45289.1"/>
    </source>
</evidence>
<gene>
    <name evidence="4" type="ORF">FDHENAIA_00003</name>
    <name evidence="2" type="ORF">HGKCJMEE_00008</name>
    <name evidence="3" type="ORF">IMGOGGGD_00008</name>
    <name evidence="1" type="ORF">KODGCDNG_00008</name>
    <name evidence="5" type="ORF">MALFCOLD_00008</name>
</gene>
<dbReference type="EMBL" id="MT631091">
    <property type="protein sequence ID" value="QNO45289.1"/>
    <property type="molecule type" value="Genomic_DNA"/>
</dbReference>
<dbReference type="AlphaFoldDB" id="A0A7G9Y5C4"/>
<accession>A0A7G9Y5C4</accession>
<evidence type="ECO:0000313" key="5">
    <source>
        <dbReference type="EMBL" id="QNO45533.1"/>
    </source>
</evidence>
<proteinExistence type="predicted"/>
<dbReference type="EMBL" id="MT630799">
    <property type="protein sequence ID" value="QNO43208.1"/>
    <property type="molecule type" value="Genomic_DNA"/>
</dbReference>
<evidence type="ECO:0000313" key="3">
    <source>
        <dbReference type="EMBL" id="QNO43208.1"/>
    </source>
</evidence>